<evidence type="ECO:0000256" key="5">
    <source>
        <dbReference type="ARBA" id="ARBA00023004"/>
    </source>
</evidence>
<evidence type="ECO:0000259" key="7">
    <source>
        <dbReference type="PROSITE" id="PS51007"/>
    </source>
</evidence>
<dbReference type="PROSITE" id="PS51007">
    <property type="entry name" value="CYTC"/>
    <property type="match status" value="2"/>
</dbReference>
<keyword evidence="4" id="KW-0249">Electron transport</keyword>
<keyword evidence="2 6" id="KW-0349">Heme</keyword>
<dbReference type="SUPFAM" id="SSF46626">
    <property type="entry name" value="Cytochrome c"/>
    <property type="match status" value="2"/>
</dbReference>
<evidence type="ECO:0000256" key="2">
    <source>
        <dbReference type="ARBA" id="ARBA00022617"/>
    </source>
</evidence>
<dbReference type="PANTHER" id="PTHR33751:SF9">
    <property type="entry name" value="CYTOCHROME C4"/>
    <property type="match status" value="1"/>
</dbReference>
<reference evidence="8 9" key="1">
    <citation type="journal article" date="2013" name="Genome Biol. Evol.">
        <title>Life in an arsenic-containing gold mine: genome and physiology of the autotrophic arsenite-oxidizing bacterium rhizobium sp. NT-26.</title>
        <authorList>
            <person name="Andres J."/>
            <person name="Arsene-Ploetze F."/>
            <person name="Barbe V."/>
            <person name="Brochier-Armanet C."/>
            <person name="Cleiss-Arnold J."/>
            <person name="Coppee J.Y."/>
            <person name="Dillies M.A."/>
            <person name="Geist"/>
            <person name="L"/>
            <person name="Joublin A."/>
            <person name="Koechler S."/>
            <person name="Lassalle F."/>
            <person name="Marchal M."/>
            <person name="Medigue C."/>
            <person name="Muller D."/>
            <person name="Nesme X."/>
            <person name="Plewniak F."/>
            <person name="Proux C."/>
            <person name="Ramirez-Bahena M.H."/>
            <person name="Schenowitz C."/>
            <person name="Sismeiro O."/>
            <person name="Vallenet D."/>
            <person name="Santini J.M."/>
            <person name="Bertin P.N."/>
        </authorList>
    </citation>
    <scope>NUCLEOTIDE SEQUENCE [LARGE SCALE GENOMIC DNA]</scope>
    <source>
        <strain evidence="8 9">NT-26</strain>
    </source>
</reference>
<evidence type="ECO:0000313" key="9">
    <source>
        <dbReference type="Proteomes" id="UP000010792"/>
    </source>
</evidence>
<dbReference type="InterPro" id="IPR036909">
    <property type="entry name" value="Cyt_c-like_dom_sf"/>
</dbReference>
<evidence type="ECO:0000256" key="3">
    <source>
        <dbReference type="ARBA" id="ARBA00022723"/>
    </source>
</evidence>
<keyword evidence="3 6" id="KW-0479">Metal-binding</keyword>
<dbReference type="InterPro" id="IPR050597">
    <property type="entry name" value="Cytochrome_c_Oxidase_Subunit"/>
</dbReference>
<evidence type="ECO:0000313" key="8">
    <source>
        <dbReference type="EMBL" id="CCF18216.1"/>
    </source>
</evidence>
<protein>
    <submittedName>
        <fullName evidence="8">Class I diheme cytochrome c4</fullName>
    </submittedName>
</protein>
<dbReference type="RefSeq" id="WP_052637191.1">
    <property type="nucleotide sequence ID" value="NZ_FO082820.1"/>
</dbReference>
<feature type="domain" description="Cytochrome c" evidence="7">
    <location>
        <begin position="108"/>
        <end position="189"/>
    </location>
</feature>
<dbReference type="PANTHER" id="PTHR33751">
    <property type="entry name" value="CBB3-TYPE CYTOCHROME C OXIDASE SUBUNIT FIXP"/>
    <property type="match status" value="1"/>
</dbReference>
<evidence type="ECO:0000256" key="4">
    <source>
        <dbReference type="ARBA" id="ARBA00022982"/>
    </source>
</evidence>
<dbReference type="GO" id="GO:0009055">
    <property type="term" value="F:electron transfer activity"/>
    <property type="evidence" value="ECO:0007669"/>
    <property type="project" value="InterPro"/>
</dbReference>
<dbReference type="OrthoDB" id="9808603at2"/>
<keyword evidence="9" id="KW-1185">Reference proteome</keyword>
<proteinExistence type="predicted"/>
<gene>
    <name evidence="8" type="ORF">NT26_0492</name>
</gene>
<keyword evidence="1" id="KW-0813">Transport</keyword>
<accession>L0NBQ6</accession>
<evidence type="ECO:0000256" key="6">
    <source>
        <dbReference type="PROSITE-ProRule" id="PRU00433"/>
    </source>
</evidence>
<dbReference type="GO" id="GO:0046872">
    <property type="term" value="F:metal ion binding"/>
    <property type="evidence" value="ECO:0007669"/>
    <property type="project" value="UniProtKB-KW"/>
</dbReference>
<keyword evidence="5 6" id="KW-0408">Iron</keyword>
<dbReference type="STRING" id="1125847.NT26_0492"/>
<dbReference type="InterPro" id="IPR009056">
    <property type="entry name" value="Cyt_c-like_dom"/>
</dbReference>
<evidence type="ECO:0000256" key="1">
    <source>
        <dbReference type="ARBA" id="ARBA00022448"/>
    </source>
</evidence>
<dbReference type="AlphaFoldDB" id="L0NBQ6"/>
<dbReference type="Pfam" id="PF13442">
    <property type="entry name" value="Cytochrome_CBB3"/>
    <property type="match status" value="1"/>
</dbReference>
<dbReference type="KEGG" id="rht:NT26_0492"/>
<feature type="domain" description="Cytochrome c" evidence="7">
    <location>
        <begin position="27"/>
        <end position="105"/>
    </location>
</feature>
<organism evidence="8 9">
    <name type="scientific">Pseudorhizobium banfieldiae</name>
    <dbReference type="NCBI Taxonomy" id="1125847"/>
    <lineage>
        <taxon>Bacteria</taxon>
        <taxon>Pseudomonadati</taxon>
        <taxon>Pseudomonadota</taxon>
        <taxon>Alphaproteobacteria</taxon>
        <taxon>Hyphomicrobiales</taxon>
        <taxon>Rhizobiaceae</taxon>
        <taxon>Rhizobium/Agrobacterium group</taxon>
        <taxon>Pseudorhizobium</taxon>
    </lineage>
</organism>
<dbReference type="GO" id="GO:0020037">
    <property type="term" value="F:heme binding"/>
    <property type="evidence" value="ECO:0007669"/>
    <property type="project" value="InterPro"/>
</dbReference>
<sequence>MQKVVLAYLGGVLLTQGTVAGAQDLAGDVEAGRKKAGMCRTCHGIDGVGRIPIAPHIGGESAAYLARQLAAFRDGTRTHEMMSVVAKGLDDQAIADLAAWYSAQQASASLPSGKTENMAPGACVACHGADGLATIDDAPNLAGENAIYIDTQLKAFRSGKRKHEIMSEIAAGLSDAEIRAVADWYAGTKLEVVPVK</sequence>
<name>L0NBQ6_9HYPH</name>
<dbReference type="EMBL" id="FO082820">
    <property type="protein sequence ID" value="CCF18216.1"/>
    <property type="molecule type" value="Genomic_DNA"/>
</dbReference>
<dbReference type="Gene3D" id="1.10.760.10">
    <property type="entry name" value="Cytochrome c-like domain"/>
    <property type="match status" value="2"/>
</dbReference>
<dbReference type="Proteomes" id="UP000010792">
    <property type="component" value="Chromosome"/>
</dbReference>